<name>A0A6J6M6M7_9ZZZZ</name>
<dbReference type="EMBL" id="CAEZZC010000003">
    <property type="protein sequence ID" value="CAB4743368.1"/>
    <property type="molecule type" value="Genomic_DNA"/>
</dbReference>
<organism evidence="1">
    <name type="scientific">freshwater metagenome</name>
    <dbReference type="NCBI Taxonomy" id="449393"/>
    <lineage>
        <taxon>unclassified sequences</taxon>
        <taxon>metagenomes</taxon>
        <taxon>ecological metagenomes</taxon>
    </lineage>
</organism>
<accession>A0A6J6M6M7</accession>
<dbReference type="SUPFAM" id="SSF52980">
    <property type="entry name" value="Restriction endonuclease-like"/>
    <property type="match status" value="1"/>
</dbReference>
<dbReference type="Pfam" id="PF02021">
    <property type="entry name" value="UPF0102"/>
    <property type="match status" value="1"/>
</dbReference>
<evidence type="ECO:0000313" key="4">
    <source>
        <dbReference type="EMBL" id="CAB4916097.1"/>
    </source>
</evidence>
<dbReference type="GO" id="GO:0003676">
    <property type="term" value="F:nucleic acid binding"/>
    <property type="evidence" value="ECO:0007669"/>
    <property type="project" value="InterPro"/>
</dbReference>
<dbReference type="EMBL" id="CAFBLE010000003">
    <property type="protein sequence ID" value="CAB4860822.1"/>
    <property type="molecule type" value="Genomic_DNA"/>
</dbReference>
<protein>
    <submittedName>
        <fullName evidence="1">Unannotated protein</fullName>
    </submittedName>
</protein>
<dbReference type="EMBL" id="CAEZWT010000033">
    <property type="protein sequence ID" value="CAB4669907.1"/>
    <property type="molecule type" value="Genomic_DNA"/>
</dbReference>
<evidence type="ECO:0000313" key="1">
    <source>
        <dbReference type="EMBL" id="CAB4669907.1"/>
    </source>
</evidence>
<dbReference type="Gene3D" id="3.40.1350.10">
    <property type="match status" value="1"/>
</dbReference>
<evidence type="ECO:0000313" key="2">
    <source>
        <dbReference type="EMBL" id="CAB4743368.1"/>
    </source>
</evidence>
<dbReference type="PANTHER" id="PTHR34039:SF1">
    <property type="entry name" value="UPF0102 PROTEIN YRAN"/>
    <property type="match status" value="1"/>
</dbReference>
<reference evidence="1" key="1">
    <citation type="submission" date="2020-05" db="EMBL/GenBank/DDBJ databases">
        <authorList>
            <person name="Chiriac C."/>
            <person name="Salcher M."/>
            <person name="Ghai R."/>
            <person name="Kavagutti S V."/>
        </authorList>
    </citation>
    <scope>NUCLEOTIDE SEQUENCE</scope>
</reference>
<dbReference type="EMBL" id="CAFBQL010000001">
    <property type="protein sequence ID" value="CAB5051978.1"/>
    <property type="molecule type" value="Genomic_DNA"/>
</dbReference>
<dbReference type="NCBIfam" id="NF009154">
    <property type="entry name" value="PRK12497.3-3"/>
    <property type="match status" value="1"/>
</dbReference>
<dbReference type="PANTHER" id="PTHR34039">
    <property type="entry name" value="UPF0102 PROTEIN YRAN"/>
    <property type="match status" value="1"/>
</dbReference>
<gene>
    <name evidence="1" type="ORF">UFOPK2289_01066</name>
    <name evidence="2" type="ORF">UFOPK2822_00333</name>
    <name evidence="3" type="ORF">UFOPK3346_00453</name>
    <name evidence="4" type="ORF">UFOPK3670_00369</name>
    <name evidence="5" type="ORF">UFOPK4308_00129</name>
</gene>
<proteinExistence type="inferred from homology"/>
<evidence type="ECO:0000313" key="3">
    <source>
        <dbReference type="EMBL" id="CAB4860822.1"/>
    </source>
</evidence>
<dbReference type="InterPro" id="IPR003509">
    <property type="entry name" value="UPF0102_YraN-like"/>
</dbReference>
<evidence type="ECO:0000313" key="5">
    <source>
        <dbReference type="EMBL" id="CAB5051978.1"/>
    </source>
</evidence>
<sequence>MEHIRNKSSNNKSTGVFGEEAVAQFLLARGASILDRNWRVKEGEIDIVARLTDGVIAFVEVKTRSSSAFGHPLDAITREKASRLQRLALGWLATHRCLGADYRIDCVAVLIAASGTHTIEYRANVL</sequence>
<dbReference type="CDD" id="cd20736">
    <property type="entry name" value="PoNe_Nuclease"/>
    <property type="match status" value="1"/>
</dbReference>
<dbReference type="InterPro" id="IPR011856">
    <property type="entry name" value="tRNA_endonuc-like_dom_sf"/>
</dbReference>
<dbReference type="HAMAP" id="MF_00048">
    <property type="entry name" value="UPF0102"/>
    <property type="match status" value="1"/>
</dbReference>
<dbReference type="InterPro" id="IPR011335">
    <property type="entry name" value="Restrct_endonuc-II-like"/>
</dbReference>
<dbReference type="AlphaFoldDB" id="A0A6J6M6M7"/>
<dbReference type="NCBIfam" id="TIGR00252">
    <property type="entry name" value="YraN family protein"/>
    <property type="match status" value="1"/>
</dbReference>
<dbReference type="EMBL" id="CAFBMV010000002">
    <property type="protein sequence ID" value="CAB4916097.1"/>
    <property type="molecule type" value="Genomic_DNA"/>
</dbReference>